<dbReference type="Pfam" id="PF01381">
    <property type="entry name" value="HTH_3"/>
    <property type="match status" value="1"/>
</dbReference>
<dbReference type="Proteomes" id="UP000214689">
    <property type="component" value="Chromosome"/>
</dbReference>
<dbReference type="OrthoDB" id="9801008at2"/>
<evidence type="ECO:0000256" key="1">
    <source>
        <dbReference type="ARBA" id="ARBA00023125"/>
    </source>
</evidence>
<evidence type="ECO:0000313" key="4">
    <source>
        <dbReference type="EMBL" id="ASS37272.1"/>
    </source>
</evidence>
<keyword evidence="2" id="KW-1133">Transmembrane helix</keyword>
<protein>
    <recommendedName>
        <fullName evidence="3">HTH cro/C1-type domain-containing protein</fullName>
    </recommendedName>
</protein>
<reference evidence="5" key="1">
    <citation type="submission" date="2016-05" db="EMBL/GenBank/DDBJ databases">
        <authorList>
            <person name="Holder M.E."/>
            <person name="Ajami N.J."/>
            <person name="Petrosino J.F."/>
        </authorList>
    </citation>
    <scope>NUCLEOTIDE SEQUENCE [LARGE SCALE GENOMIC DNA]</scope>
    <source>
        <strain evidence="5">ATCC 700696</strain>
    </source>
</reference>
<keyword evidence="2" id="KW-0812">Transmembrane</keyword>
<dbReference type="InterPro" id="IPR010982">
    <property type="entry name" value="Lambda_DNA-bd_dom_sf"/>
</dbReference>
<accession>A0A223AQR0</accession>
<name>A0A223AQR0_9FIRM</name>
<keyword evidence="2" id="KW-0472">Membrane</keyword>
<keyword evidence="1" id="KW-0238">DNA-binding</keyword>
<dbReference type="Gene3D" id="1.10.260.40">
    <property type="entry name" value="lambda repressor-like DNA-binding domains"/>
    <property type="match status" value="1"/>
</dbReference>
<dbReference type="GO" id="GO:0003677">
    <property type="term" value="F:DNA binding"/>
    <property type="evidence" value="ECO:0007669"/>
    <property type="project" value="UniProtKB-KW"/>
</dbReference>
<dbReference type="RefSeq" id="WP_094233492.1">
    <property type="nucleotide sequence ID" value="NZ_CP016199.1"/>
</dbReference>
<feature type="transmembrane region" description="Helical" evidence="2">
    <location>
        <begin position="88"/>
        <end position="107"/>
    </location>
</feature>
<dbReference type="PANTHER" id="PTHR46558">
    <property type="entry name" value="TRACRIPTIONAL REGULATORY PROTEIN-RELATED-RELATED"/>
    <property type="match status" value="1"/>
</dbReference>
<evidence type="ECO:0000259" key="3">
    <source>
        <dbReference type="PROSITE" id="PS50943"/>
    </source>
</evidence>
<evidence type="ECO:0000256" key="2">
    <source>
        <dbReference type="SAM" id="Phobius"/>
    </source>
</evidence>
<keyword evidence="5" id="KW-1185">Reference proteome</keyword>
<evidence type="ECO:0000313" key="5">
    <source>
        <dbReference type="Proteomes" id="UP000214689"/>
    </source>
</evidence>
<dbReference type="AlphaFoldDB" id="A0A223AQR0"/>
<dbReference type="SMART" id="SM00530">
    <property type="entry name" value="HTH_XRE"/>
    <property type="match status" value="1"/>
</dbReference>
<sequence>MKIGTIIKEKRTKLGLTQDDLAKKLQVSRSTISNWEINRNYPDIKLIVNISNILEIPLKELLQEDSDIVNRLSEDTIIRKRISKRNKMLYFLIFVLIINFLSVVIYFSNINDISKKKEIVDAYISNEKLCIKTDLPIHKSIGGYFMDVNNNTLEVSLFTKLSFKHNEKISIPITKIPITKDKLKEIKGIRFIYNGHNYKTISLE</sequence>
<dbReference type="InterPro" id="IPR001387">
    <property type="entry name" value="Cro/C1-type_HTH"/>
</dbReference>
<dbReference type="PROSITE" id="PS50943">
    <property type="entry name" value="HTH_CROC1"/>
    <property type="match status" value="1"/>
</dbReference>
<feature type="domain" description="HTH cro/C1-type" evidence="3">
    <location>
        <begin position="7"/>
        <end position="61"/>
    </location>
</feature>
<dbReference type="PANTHER" id="PTHR46558:SF15">
    <property type="entry name" value="HELIX-TURN-HELIX DOMAIN PROTEIN"/>
    <property type="match status" value="1"/>
</dbReference>
<dbReference type="CDD" id="cd00093">
    <property type="entry name" value="HTH_XRE"/>
    <property type="match status" value="1"/>
</dbReference>
<gene>
    <name evidence="4" type="ORF">AXF17_01475</name>
</gene>
<organism evidence="4 5">
    <name type="scientific">Mogibacterium pumilum</name>
    <dbReference type="NCBI Taxonomy" id="86332"/>
    <lineage>
        <taxon>Bacteria</taxon>
        <taxon>Bacillati</taxon>
        <taxon>Bacillota</taxon>
        <taxon>Clostridia</taxon>
        <taxon>Peptostreptococcales</taxon>
        <taxon>Anaerovoracaceae</taxon>
        <taxon>Mogibacterium</taxon>
    </lineage>
</organism>
<proteinExistence type="predicted"/>
<dbReference type="EMBL" id="CP016199">
    <property type="protein sequence ID" value="ASS37272.1"/>
    <property type="molecule type" value="Genomic_DNA"/>
</dbReference>
<dbReference type="SUPFAM" id="SSF47413">
    <property type="entry name" value="lambda repressor-like DNA-binding domains"/>
    <property type="match status" value="1"/>
</dbReference>